<evidence type="ECO:0000313" key="6">
    <source>
        <dbReference type="Proteomes" id="UP001516662"/>
    </source>
</evidence>
<keyword evidence="3" id="KW-0472">Membrane</keyword>
<dbReference type="SMART" id="SM00283">
    <property type="entry name" value="MA"/>
    <property type="match status" value="1"/>
</dbReference>
<feature type="transmembrane region" description="Helical" evidence="3">
    <location>
        <begin position="93"/>
        <end position="110"/>
    </location>
</feature>
<protein>
    <submittedName>
        <fullName evidence="5">Chemotaxis protein</fullName>
    </submittedName>
</protein>
<feature type="transmembrane region" description="Helical" evidence="3">
    <location>
        <begin position="144"/>
        <end position="162"/>
    </location>
</feature>
<dbReference type="InterPro" id="IPR004089">
    <property type="entry name" value="MCPsignal_dom"/>
</dbReference>
<sequence>MFSLEKMKIEDLIRKNGLVVKATFVSVILAAIVDIALGKELALILSIIIGGFIGVSVVAFLHYTNRFITAIPYIAILFVATVIFTIMQSSISPTAYFLVYFILATSAIYMKRSTLFLGAGLGLLILTVFTYLHHSELVLETKNYGTIYLLFLLVTILLSFQLKMADQLSKNILLAQSKTEEMLVNDLERRKQLEDHTAIISTTIKQVSNQSKESYFASEKMDTAISEIASGVQNQTSTIYDITNSLEHANQLVVQMVNSASELKNKAEYTSNISSDGTKVTKSLLDAITSFNTLLLEMNRKIGSLATKIQETSHFTVSIQEIASQTNLLALNASIEAARAGESGKGFAVVASEVRKLAELTAKTASQISDNLSNVISETKETQENMEMTSKNMSENLNLVKQTDLAFSQISSSIDELKDDILGFDGLSSSIEKTTNSIGIAVNEFSSIIQEANATLEEIASTITEQTKQHYDLSESASKTDKSVQQLLQLYKD</sequence>
<dbReference type="SUPFAM" id="SSF58104">
    <property type="entry name" value="Methyl-accepting chemotaxis protein (MCP) signaling domain"/>
    <property type="match status" value="1"/>
</dbReference>
<keyword evidence="3" id="KW-1133">Transmembrane helix</keyword>
<feature type="transmembrane region" description="Helical" evidence="3">
    <location>
        <begin position="70"/>
        <end position="87"/>
    </location>
</feature>
<feature type="transmembrane region" description="Helical" evidence="3">
    <location>
        <begin position="43"/>
        <end position="63"/>
    </location>
</feature>
<evidence type="ECO:0000259" key="4">
    <source>
        <dbReference type="PROSITE" id="PS50111"/>
    </source>
</evidence>
<dbReference type="Pfam" id="PF00015">
    <property type="entry name" value="MCPsignal"/>
    <property type="match status" value="1"/>
</dbReference>
<keyword evidence="6" id="KW-1185">Reference proteome</keyword>
<feature type="transmembrane region" description="Helical" evidence="3">
    <location>
        <begin position="18"/>
        <end position="37"/>
    </location>
</feature>
<dbReference type="Proteomes" id="UP001516662">
    <property type="component" value="Unassembled WGS sequence"/>
</dbReference>
<feature type="domain" description="Methyl-accepting transducer" evidence="4">
    <location>
        <begin position="210"/>
        <end position="460"/>
    </location>
</feature>
<accession>A0ABR9QPP3</accession>
<organism evidence="5 6">
    <name type="scientific">Litchfieldia luteola</name>
    <dbReference type="NCBI Taxonomy" id="682179"/>
    <lineage>
        <taxon>Bacteria</taxon>
        <taxon>Bacillati</taxon>
        <taxon>Bacillota</taxon>
        <taxon>Bacilli</taxon>
        <taxon>Bacillales</taxon>
        <taxon>Bacillaceae</taxon>
        <taxon>Litchfieldia</taxon>
    </lineage>
</organism>
<dbReference type="EMBL" id="JADCLJ010000024">
    <property type="protein sequence ID" value="MBE4910452.1"/>
    <property type="molecule type" value="Genomic_DNA"/>
</dbReference>
<evidence type="ECO:0000256" key="2">
    <source>
        <dbReference type="PROSITE-ProRule" id="PRU00284"/>
    </source>
</evidence>
<evidence type="ECO:0000256" key="1">
    <source>
        <dbReference type="ARBA" id="ARBA00023224"/>
    </source>
</evidence>
<dbReference type="Gene3D" id="1.10.287.950">
    <property type="entry name" value="Methyl-accepting chemotaxis protein"/>
    <property type="match status" value="1"/>
</dbReference>
<keyword evidence="3" id="KW-0812">Transmembrane</keyword>
<name>A0ABR9QPP3_9BACI</name>
<evidence type="ECO:0000313" key="5">
    <source>
        <dbReference type="EMBL" id="MBE4910452.1"/>
    </source>
</evidence>
<proteinExistence type="predicted"/>
<comment type="caution">
    <text evidence="5">The sequence shown here is derived from an EMBL/GenBank/DDBJ whole genome shotgun (WGS) entry which is preliminary data.</text>
</comment>
<gene>
    <name evidence="5" type="ORF">IMZ08_20630</name>
</gene>
<feature type="transmembrane region" description="Helical" evidence="3">
    <location>
        <begin position="115"/>
        <end position="132"/>
    </location>
</feature>
<dbReference type="RefSeq" id="WP_193539688.1">
    <property type="nucleotide sequence ID" value="NZ_JADCLJ010000024.1"/>
</dbReference>
<dbReference type="PANTHER" id="PTHR32089">
    <property type="entry name" value="METHYL-ACCEPTING CHEMOTAXIS PROTEIN MCPB"/>
    <property type="match status" value="1"/>
</dbReference>
<dbReference type="PROSITE" id="PS50111">
    <property type="entry name" value="CHEMOTAXIS_TRANSDUC_2"/>
    <property type="match status" value="1"/>
</dbReference>
<dbReference type="PANTHER" id="PTHR32089:SF112">
    <property type="entry name" value="LYSOZYME-LIKE PROTEIN-RELATED"/>
    <property type="match status" value="1"/>
</dbReference>
<keyword evidence="1 2" id="KW-0807">Transducer</keyword>
<reference evidence="5 6" key="1">
    <citation type="submission" date="2020-10" db="EMBL/GenBank/DDBJ databases">
        <title>Bacillus sp. HD4P25, an endophyte from a halophyte.</title>
        <authorList>
            <person name="Sun J.-Q."/>
        </authorList>
    </citation>
    <scope>NUCLEOTIDE SEQUENCE [LARGE SCALE GENOMIC DNA]</scope>
    <source>
        <strain evidence="5 6">YIM 93174</strain>
    </source>
</reference>
<evidence type="ECO:0000256" key="3">
    <source>
        <dbReference type="SAM" id="Phobius"/>
    </source>
</evidence>